<evidence type="ECO:0000313" key="3">
    <source>
        <dbReference type="Proteomes" id="UP001324634"/>
    </source>
</evidence>
<dbReference type="AlphaFoldDB" id="A0AAX4HIW0"/>
<dbReference type="EMBL" id="CP139487">
    <property type="protein sequence ID" value="WPU63176.1"/>
    <property type="molecule type" value="Genomic_DNA"/>
</dbReference>
<feature type="transmembrane region" description="Helical" evidence="1">
    <location>
        <begin position="33"/>
        <end position="53"/>
    </location>
</feature>
<protein>
    <submittedName>
        <fullName evidence="2">Uncharacterized protein</fullName>
    </submittedName>
</protein>
<keyword evidence="1" id="KW-0812">Transmembrane</keyword>
<dbReference type="KEGG" id="psti:SOO65_10815"/>
<evidence type="ECO:0000313" key="2">
    <source>
        <dbReference type="EMBL" id="WPU63176.1"/>
    </source>
</evidence>
<evidence type="ECO:0000256" key="1">
    <source>
        <dbReference type="SAM" id="Phobius"/>
    </source>
</evidence>
<name>A0AAX4HIW0_9BACT</name>
<keyword evidence="3" id="KW-1185">Reference proteome</keyword>
<reference evidence="2 3" key="1">
    <citation type="submission" date="2023-11" db="EMBL/GenBank/DDBJ databases">
        <title>Peredibacter starrii A3.12.</title>
        <authorList>
            <person name="Mitchell R.J."/>
        </authorList>
    </citation>
    <scope>NUCLEOTIDE SEQUENCE [LARGE SCALE GENOMIC DNA]</scope>
    <source>
        <strain evidence="2 3">A3.12</strain>
    </source>
</reference>
<keyword evidence="1" id="KW-1133">Transmembrane helix</keyword>
<dbReference type="Proteomes" id="UP001324634">
    <property type="component" value="Chromosome"/>
</dbReference>
<organism evidence="2 3">
    <name type="scientific">Peredibacter starrii</name>
    <dbReference type="NCBI Taxonomy" id="28202"/>
    <lineage>
        <taxon>Bacteria</taxon>
        <taxon>Pseudomonadati</taxon>
        <taxon>Bdellovibrionota</taxon>
        <taxon>Bacteriovoracia</taxon>
        <taxon>Bacteriovoracales</taxon>
        <taxon>Bacteriovoracaceae</taxon>
        <taxon>Peredibacter</taxon>
    </lineage>
</organism>
<proteinExistence type="predicted"/>
<accession>A0AAX4HIW0</accession>
<dbReference type="RefSeq" id="WP_321389411.1">
    <property type="nucleotide sequence ID" value="NZ_CP139487.1"/>
</dbReference>
<keyword evidence="1" id="KW-0472">Membrane</keyword>
<gene>
    <name evidence="2" type="ORF">SOO65_10815</name>
</gene>
<feature type="transmembrane region" description="Helical" evidence="1">
    <location>
        <begin position="73"/>
        <end position="92"/>
    </location>
</feature>
<sequence>MGLMYVFPVGEDETDFVDKKDGSITLKTYGLPYIFWIYAICIVAVIFFMFLAIKAPVLKLIELGDETDATLGYTLLTFIGLMPVFIFSFFFYEKRIIKKGKTLTLQHRVFGIPFFTEKFEVESTDELTIEAFIDSPNVAKINANESNVGFQNKGYFVLYFKSKTGQKILVDRHSRKADLEKLKKLISVA</sequence>